<reference evidence="3" key="1">
    <citation type="journal article" date="2014" name="Genome Announc.">
        <title>Draft genome sequence of Colletotrichum sublineola, a destructive pathogen of cultivated sorghum.</title>
        <authorList>
            <person name="Baroncelli R."/>
            <person name="Sanz-Martin J.M."/>
            <person name="Rech G.E."/>
            <person name="Sukno S.A."/>
            <person name="Thon M.R."/>
        </authorList>
    </citation>
    <scope>NUCLEOTIDE SEQUENCE [LARGE SCALE GENOMIC DNA]</scope>
    <source>
        <strain evidence="3">TX430BB</strain>
    </source>
</reference>
<sequence>MADQLTSVGVEFSTPEMTRAFYTLERDVKPRKWGLGKISNPDSAFTAIQDYVVNAFWYAKKKYKGENTKIGGRTPGKYKEDNGKDLITSPNEFIHPSARIRYMCREGKGLDDKGDWDCAALTKNGYTLEKIDGPPELGELYPQERIASTYETLSGRVSSVNRSQKPDMQSHDGQKLVVQQVPFEQDLWPLDKAENQWVWTQGTGKDKKTLQEERIGMWERLFIKINDKMVKREEDAAQAASSSDQSKKPGLVRKVYDKVHNTVNDRWQSAKGRVGKMFSRTIAGKMFDRTVGKLLRPAEKPKPSDYPKAHGYYDMISWQRGDPNPKPPPPGKVNQKPAKD</sequence>
<evidence type="ECO:0000256" key="1">
    <source>
        <dbReference type="SAM" id="MobiDB-lite"/>
    </source>
</evidence>
<dbReference type="HOGENOM" id="CLU_816388_0_0_1"/>
<keyword evidence="3" id="KW-1185">Reference proteome</keyword>
<comment type="caution">
    <text evidence="2">The sequence shown here is derived from an EMBL/GenBank/DDBJ whole genome shotgun (WGS) entry which is preliminary data.</text>
</comment>
<protein>
    <submittedName>
        <fullName evidence="2">Uncharacterized protein</fullName>
    </submittedName>
</protein>
<dbReference type="Proteomes" id="UP000027238">
    <property type="component" value="Unassembled WGS sequence"/>
</dbReference>
<proteinExistence type="predicted"/>
<feature type="compositionally biased region" description="Basic and acidic residues" evidence="1">
    <location>
        <begin position="295"/>
        <end position="308"/>
    </location>
</feature>
<evidence type="ECO:0000313" key="2">
    <source>
        <dbReference type="EMBL" id="KDN62089.1"/>
    </source>
</evidence>
<dbReference type="OrthoDB" id="3057168at2759"/>
<accession>A0A066X338</accession>
<evidence type="ECO:0000313" key="3">
    <source>
        <dbReference type="Proteomes" id="UP000027238"/>
    </source>
</evidence>
<name>A0A066X338_COLSU</name>
<dbReference type="STRING" id="1173701.A0A066X338"/>
<organism evidence="2 3">
    <name type="scientific">Colletotrichum sublineola</name>
    <name type="common">Sorghum anthracnose fungus</name>
    <dbReference type="NCBI Taxonomy" id="1173701"/>
    <lineage>
        <taxon>Eukaryota</taxon>
        <taxon>Fungi</taxon>
        <taxon>Dikarya</taxon>
        <taxon>Ascomycota</taxon>
        <taxon>Pezizomycotina</taxon>
        <taxon>Sordariomycetes</taxon>
        <taxon>Hypocreomycetidae</taxon>
        <taxon>Glomerellales</taxon>
        <taxon>Glomerellaceae</taxon>
        <taxon>Colletotrichum</taxon>
        <taxon>Colletotrichum graminicola species complex</taxon>
    </lineage>
</organism>
<dbReference type="EMBL" id="JMSE01001358">
    <property type="protein sequence ID" value="KDN62089.1"/>
    <property type="molecule type" value="Genomic_DNA"/>
</dbReference>
<feature type="region of interest" description="Disordered" evidence="1">
    <location>
        <begin position="295"/>
        <end position="340"/>
    </location>
</feature>
<gene>
    <name evidence="2" type="ORF">CSUB01_06333</name>
</gene>
<dbReference type="AlphaFoldDB" id="A0A066X338"/>
<dbReference type="eggNOG" id="ENOG502QSYI">
    <property type="taxonomic scope" value="Eukaryota"/>
</dbReference>
<feature type="region of interest" description="Disordered" evidence="1">
    <location>
        <begin position="234"/>
        <end position="253"/>
    </location>
</feature>